<accession>A0ABW1P2V9</accession>
<dbReference type="RefSeq" id="WP_380634576.1">
    <property type="nucleotide sequence ID" value="NZ_JBHSQO010000006.1"/>
</dbReference>
<feature type="compositionally biased region" description="Basic residues" evidence="1">
    <location>
        <begin position="82"/>
        <end position="98"/>
    </location>
</feature>
<keyword evidence="3" id="KW-1185">Reference proteome</keyword>
<comment type="caution">
    <text evidence="2">The sequence shown here is derived from an EMBL/GenBank/DDBJ whole genome shotgun (WGS) entry which is preliminary data.</text>
</comment>
<reference evidence="3" key="1">
    <citation type="journal article" date="2019" name="Int. J. Syst. Evol. Microbiol.">
        <title>The Global Catalogue of Microorganisms (GCM) 10K type strain sequencing project: providing services to taxonomists for standard genome sequencing and annotation.</title>
        <authorList>
            <consortium name="The Broad Institute Genomics Platform"/>
            <consortium name="The Broad Institute Genome Sequencing Center for Infectious Disease"/>
            <person name="Wu L."/>
            <person name="Ma J."/>
        </authorList>
    </citation>
    <scope>NUCLEOTIDE SEQUENCE [LARGE SCALE GENOMIC DNA]</scope>
    <source>
        <strain evidence="3">CGMCC 4.7246</strain>
    </source>
</reference>
<protein>
    <submittedName>
        <fullName evidence="2">Uncharacterized protein</fullName>
    </submittedName>
</protein>
<dbReference type="InterPro" id="IPR023299">
    <property type="entry name" value="ATPase_P-typ_cyto_dom_N"/>
</dbReference>
<dbReference type="EMBL" id="JBHSQO010000006">
    <property type="protein sequence ID" value="MFC6089418.1"/>
    <property type="molecule type" value="Genomic_DNA"/>
</dbReference>
<dbReference type="Gene3D" id="3.40.1110.10">
    <property type="entry name" value="Calcium-transporting ATPase, cytoplasmic domain N"/>
    <property type="match status" value="1"/>
</dbReference>
<sequence length="98" mass="10581">MFAGRPGGVELPDDLAALVREWRGLGRTVIAVVVEDRPPGLPALTDRVKPTSAEAVRGPRALGLEPILPTGDGVNDAPAPTRGRRWAPARTRRWRRAT</sequence>
<proteinExistence type="predicted"/>
<name>A0ABW1P2V9_9PSEU</name>
<dbReference type="Proteomes" id="UP001596220">
    <property type="component" value="Unassembled WGS sequence"/>
</dbReference>
<dbReference type="Gene3D" id="3.40.50.1000">
    <property type="entry name" value="HAD superfamily/HAD-like"/>
    <property type="match status" value="1"/>
</dbReference>
<dbReference type="InterPro" id="IPR023214">
    <property type="entry name" value="HAD_sf"/>
</dbReference>
<gene>
    <name evidence="2" type="ORF">ACFP3R_09070</name>
</gene>
<evidence type="ECO:0000256" key="1">
    <source>
        <dbReference type="SAM" id="MobiDB-lite"/>
    </source>
</evidence>
<evidence type="ECO:0000313" key="2">
    <source>
        <dbReference type="EMBL" id="MFC6089418.1"/>
    </source>
</evidence>
<organism evidence="2 3">
    <name type="scientific">Saccharothrix lopnurensis</name>
    <dbReference type="NCBI Taxonomy" id="1670621"/>
    <lineage>
        <taxon>Bacteria</taxon>
        <taxon>Bacillati</taxon>
        <taxon>Actinomycetota</taxon>
        <taxon>Actinomycetes</taxon>
        <taxon>Pseudonocardiales</taxon>
        <taxon>Pseudonocardiaceae</taxon>
        <taxon>Saccharothrix</taxon>
    </lineage>
</organism>
<feature type="region of interest" description="Disordered" evidence="1">
    <location>
        <begin position="61"/>
        <end position="98"/>
    </location>
</feature>
<evidence type="ECO:0000313" key="3">
    <source>
        <dbReference type="Proteomes" id="UP001596220"/>
    </source>
</evidence>